<dbReference type="PANTHER" id="PTHR30143">
    <property type="entry name" value="ACID HYDRATASE"/>
    <property type="match status" value="1"/>
</dbReference>
<dbReference type="PANTHER" id="PTHR30143:SF0">
    <property type="entry name" value="2-KETO-4-PENTENOATE HYDRATASE"/>
    <property type="match status" value="1"/>
</dbReference>
<dbReference type="Proteomes" id="UP001501598">
    <property type="component" value="Unassembled WGS sequence"/>
</dbReference>
<dbReference type="Gene3D" id="3.90.850.10">
    <property type="entry name" value="Fumarylacetoacetase-like, C-terminal domain"/>
    <property type="match status" value="1"/>
</dbReference>
<evidence type="ECO:0000313" key="3">
    <source>
        <dbReference type="EMBL" id="GAA4558284.1"/>
    </source>
</evidence>
<evidence type="ECO:0000256" key="1">
    <source>
        <dbReference type="ARBA" id="ARBA00023239"/>
    </source>
</evidence>
<proteinExistence type="predicted"/>
<dbReference type="SUPFAM" id="SSF56529">
    <property type="entry name" value="FAH"/>
    <property type="match status" value="1"/>
</dbReference>
<accession>A0ABP8S1P6</accession>
<comment type="caution">
    <text evidence="3">The sequence shown here is derived from an EMBL/GenBank/DDBJ whole genome shotgun (WGS) entry which is preliminary data.</text>
</comment>
<name>A0ABP8S1P6_9PSEU</name>
<keyword evidence="1" id="KW-0456">Lyase</keyword>
<sequence>MVSTSRVGHPAAAVAWLVRRLSATDEGLTAGQVVLSGGLTAAVPVAPGDVVTATIDRLGSIELGCR</sequence>
<evidence type="ECO:0000259" key="2">
    <source>
        <dbReference type="Pfam" id="PF01557"/>
    </source>
</evidence>
<dbReference type="Pfam" id="PF01557">
    <property type="entry name" value="FAA_hydrolase"/>
    <property type="match status" value="1"/>
</dbReference>
<dbReference type="InterPro" id="IPR011234">
    <property type="entry name" value="Fumarylacetoacetase-like_C"/>
</dbReference>
<feature type="domain" description="Fumarylacetoacetase-like C-terminal" evidence="2">
    <location>
        <begin position="3"/>
        <end position="62"/>
    </location>
</feature>
<organism evidence="3 4">
    <name type="scientific">Pseudonocardia xishanensis</name>
    <dbReference type="NCBI Taxonomy" id="630995"/>
    <lineage>
        <taxon>Bacteria</taxon>
        <taxon>Bacillati</taxon>
        <taxon>Actinomycetota</taxon>
        <taxon>Actinomycetes</taxon>
        <taxon>Pseudonocardiales</taxon>
        <taxon>Pseudonocardiaceae</taxon>
        <taxon>Pseudonocardia</taxon>
    </lineage>
</organism>
<protein>
    <recommendedName>
        <fullName evidence="2">Fumarylacetoacetase-like C-terminal domain-containing protein</fullName>
    </recommendedName>
</protein>
<dbReference type="InterPro" id="IPR050772">
    <property type="entry name" value="Hydratase-Decarb/MhpD_sf"/>
</dbReference>
<reference evidence="4" key="1">
    <citation type="journal article" date="2019" name="Int. J. Syst. Evol. Microbiol.">
        <title>The Global Catalogue of Microorganisms (GCM) 10K type strain sequencing project: providing services to taxonomists for standard genome sequencing and annotation.</title>
        <authorList>
            <consortium name="The Broad Institute Genomics Platform"/>
            <consortium name="The Broad Institute Genome Sequencing Center for Infectious Disease"/>
            <person name="Wu L."/>
            <person name="Ma J."/>
        </authorList>
    </citation>
    <scope>NUCLEOTIDE SEQUENCE [LARGE SCALE GENOMIC DNA]</scope>
    <source>
        <strain evidence="4">JCM 17906</strain>
    </source>
</reference>
<dbReference type="EMBL" id="BAABGT010000109">
    <property type="protein sequence ID" value="GAA4558284.1"/>
    <property type="molecule type" value="Genomic_DNA"/>
</dbReference>
<keyword evidence="4" id="KW-1185">Reference proteome</keyword>
<evidence type="ECO:0000313" key="4">
    <source>
        <dbReference type="Proteomes" id="UP001501598"/>
    </source>
</evidence>
<gene>
    <name evidence="3" type="ORF">GCM10023175_64180</name>
</gene>
<dbReference type="InterPro" id="IPR036663">
    <property type="entry name" value="Fumarylacetoacetase_C_sf"/>
</dbReference>